<proteinExistence type="inferred from homology"/>
<evidence type="ECO:0000313" key="7">
    <source>
        <dbReference type="Proteomes" id="UP000463051"/>
    </source>
</evidence>
<evidence type="ECO:0000256" key="1">
    <source>
        <dbReference type="ARBA" id="ARBA00009156"/>
    </source>
</evidence>
<dbReference type="GO" id="GO:0005975">
    <property type="term" value="P:carbohydrate metabolic process"/>
    <property type="evidence" value="ECO:0007669"/>
    <property type="project" value="InterPro"/>
</dbReference>
<keyword evidence="2" id="KW-0808">Transferase</keyword>
<dbReference type="CDD" id="cd07777">
    <property type="entry name" value="ASKHA_NBD_FGGY_SHK"/>
    <property type="match status" value="1"/>
</dbReference>
<dbReference type="InterPro" id="IPR050406">
    <property type="entry name" value="FGGY_Carb_Kinase"/>
</dbReference>
<feature type="domain" description="Carbohydrate kinase FGGY C-terminal" evidence="5">
    <location>
        <begin position="247"/>
        <end position="438"/>
    </location>
</feature>
<sequence length="644" mass="70815">MKFIGIDIGTTTITGLVYDLERKTILHSNTADNLVSSHLSSEEWERQQDPDEIFLQVEDILNNLIAWEPEVLGIGLTGQMHGIVYVDLKGKHVSPLYTWQDGRGSLAMEDSHSYADYLSEHSGYTVAPGYGLVTHFYNLRNGLVPASAVSFCTIADYVALRLTGTVVPLIDPTQAAGMGCYNFELNDFDKVAIAAAGLDPAMLPKVVPSGAVIGLTNQGIPVHASLGDNQASFLGSVPHPEETVLMNIGTGSQLSVLLPEYSGTVRGMEVRPYPGGGVLMVGAALSGGKSYALLESFFRQLIRSYTGEEPTDVYSLMDQLLRIEPNEARGLRVSPRFLGTRTDPDVRGTVKGITLDNFTPGSLTHAFLQGMIDELYAFFRVLEEKMVKPFKLLIGSGNALRANPELCTKAQITFGLPLKLSDAPEEAAVGAALCAAVGSGQIASFREAGQFISSYRTVENNDDEEEELQLPPSAEKINELMRKYSLSYPQKATLEQIIVQPGQAIGPFRLGMTEAEIGISARNYPMHYNVEYDEAGLASFIEIAEPGEEWSCRYRDMDLFRTTAKKLIADLDQESPYDRKYAETGCTYLFSSLGLTLWRSSELTEEEMCSEEFKALPADIQEDELRHLYFEAVAVMRIKENIKP</sequence>
<evidence type="ECO:0000259" key="5">
    <source>
        <dbReference type="Pfam" id="PF02782"/>
    </source>
</evidence>
<evidence type="ECO:0008006" key="8">
    <source>
        <dbReference type="Google" id="ProtNLM"/>
    </source>
</evidence>
<dbReference type="Proteomes" id="UP000463051">
    <property type="component" value="Unassembled WGS sequence"/>
</dbReference>
<protein>
    <recommendedName>
        <fullName evidence="8">Carbohydrate kinase</fullName>
    </recommendedName>
</protein>
<keyword evidence="3" id="KW-0418">Kinase</keyword>
<dbReference type="SUPFAM" id="SSF53067">
    <property type="entry name" value="Actin-like ATPase domain"/>
    <property type="match status" value="2"/>
</dbReference>
<feature type="domain" description="Carbohydrate kinase FGGY N-terminal" evidence="4">
    <location>
        <begin position="4"/>
        <end position="235"/>
    </location>
</feature>
<evidence type="ECO:0000313" key="6">
    <source>
        <dbReference type="EMBL" id="MRN54902.1"/>
    </source>
</evidence>
<dbReference type="AlphaFoldDB" id="A0A7X2H7E7"/>
<keyword evidence="7" id="KW-1185">Reference proteome</keyword>
<dbReference type="Pfam" id="PF02782">
    <property type="entry name" value="FGGY_C"/>
    <property type="match status" value="1"/>
</dbReference>
<evidence type="ECO:0000256" key="2">
    <source>
        <dbReference type="ARBA" id="ARBA00022679"/>
    </source>
</evidence>
<dbReference type="InterPro" id="IPR018485">
    <property type="entry name" value="FGGY_C"/>
</dbReference>
<gene>
    <name evidence="6" type="ORF">GJB61_18115</name>
</gene>
<comment type="caution">
    <text evidence="6">The sequence shown here is derived from an EMBL/GenBank/DDBJ whole genome shotgun (WGS) entry which is preliminary data.</text>
</comment>
<organism evidence="6 7">
    <name type="scientific">Paenibacillus monticola</name>
    <dbReference type="NCBI Taxonomy" id="2666075"/>
    <lineage>
        <taxon>Bacteria</taxon>
        <taxon>Bacillati</taxon>
        <taxon>Bacillota</taxon>
        <taxon>Bacilli</taxon>
        <taxon>Bacillales</taxon>
        <taxon>Paenibacillaceae</taxon>
        <taxon>Paenibacillus</taxon>
    </lineage>
</organism>
<dbReference type="InterPro" id="IPR043129">
    <property type="entry name" value="ATPase_NBD"/>
</dbReference>
<evidence type="ECO:0000256" key="3">
    <source>
        <dbReference type="ARBA" id="ARBA00022777"/>
    </source>
</evidence>
<dbReference type="RefSeq" id="WP_154120428.1">
    <property type="nucleotide sequence ID" value="NZ_WJXB01000007.1"/>
</dbReference>
<accession>A0A7X2H7E7</accession>
<dbReference type="Pfam" id="PF00370">
    <property type="entry name" value="FGGY_N"/>
    <property type="match status" value="1"/>
</dbReference>
<dbReference type="PANTHER" id="PTHR43095">
    <property type="entry name" value="SUGAR KINASE"/>
    <property type="match status" value="1"/>
</dbReference>
<name>A0A7X2H7E7_9BACL</name>
<dbReference type="GO" id="GO:0016301">
    <property type="term" value="F:kinase activity"/>
    <property type="evidence" value="ECO:0007669"/>
    <property type="project" value="UniProtKB-KW"/>
</dbReference>
<comment type="similarity">
    <text evidence="1">Belongs to the FGGY kinase family.</text>
</comment>
<evidence type="ECO:0000259" key="4">
    <source>
        <dbReference type="Pfam" id="PF00370"/>
    </source>
</evidence>
<dbReference type="Gene3D" id="3.30.420.40">
    <property type="match status" value="2"/>
</dbReference>
<dbReference type="PANTHER" id="PTHR43095:SF5">
    <property type="entry name" value="XYLULOSE KINASE"/>
    <property type="match status" value="1"/>
</dbReference>
<reference evidence="6 7" key="1">
    <citation type="submission" date="2019-11" db="EMBL/GenBank/DDBJ databases">
        <title>Paenibacillus monticola sp. nov., a novel PGPR strain isolated from mountain sample in China.</title>
        <authorList>
            <person name="Zhao Q."/>
            <person name="Li H.-P."/>
            <person name="Zhang J.-L."/>
        </authorList>
    </citation>
    <scope>NUCLEOTIDE SEQUENCE [LARGE SCALE GENOMIC DNA]</scope>
    <source>
        <strain evidence="6 7">LC-T2</strain>
    </source>
</reference>
<dbReference type="InterPro" id="IPR018484">
    <property type="entry name" value="FGGY_N"/>
</dbReference>
<dbReference type="EMBL" id="WJXB01000007">
    <property type="protein sequence ID" value="MRN54902.1"/>
    <property type="molecule type" value="Genomic_DNA"/>
</dbReference>